<dbReference type="EMBL" id="PVTR01000005">
    <property type="protein sequence ID" value="PRY88016.1"/>
    <property type="molecule type" value="Genomic_DNA"/>
</dbReference>
<keyword evidence="1" id="KW-0732">Signal</keyword>
<accession>A0A2T0WMU1</accession>
<dbReference type="InterPro" id="IPR019861">
    <property type="entry name" value="PorP/SprF_Bacteroidetes"/>
</dbReference>
<protein>
    <submittedName>
        <fullName evidence="2">Type IX secretion system PorP/SprF family membrane protein</fullName>
    </submittedName>
</protein>
<name>A0A2T0WMU1_9BACT</name>
<comment type="caution">
    <text evidence="2">The sequence shown here is derived from an EMBL/GenBank/DDBJ whole genome shotgun (WGS) entry which is preliminary data.</text>
</comment>
<dbReference type="Proteomes" id="UP000238157">
    <property type="component" value="Unassembled WGS sequence"/>
</dbReference>
<feature type="signal peptide" evidence="1">
    <location>
        <begin position="1"/>
        <end position="19"/>
    </location>
</feature>
<organism evidence="2 3">
    <name type="scientific">Mongoliibacter ruber</name>
    <dbReference type="NCBI Taxonomy" id="1750599"/>
    <lineage>
        <taxon>Bacteria</taxon>
        <taxon>Pseudomonadati</taxon>
        <taxon>Bacteroidota</taxon>
        <taxon>Cytophagia</taxon>
        <taxon>Cytophagales</taxon>
        <taxon>Cyclobacteriaceae</taxon>
        <taxon>Mongoliibacter</taxon>
    </lineage>
</organism>
<evidence type="ECO:0000313" key="3">
    <source>
        <dbReference type="Proteomes" id="UP000238157"/>
    </source>
</evidence>
<reference evidence="2 3" key="1">
    <citation type="submission" date="2018-03" db="EMBL/GenBank/DDBJ databases">
        <title>Genomic Encyclopedia of Archaeal and Bacterial Type Strains, Phase II (KMG-II): from individual species to whole genera.</title>
        <authorList>
            <person name="Goeker M."/>
        </authorList>
    </citation>
    <scope>NUCLEOTIDE SEQUENCE [LARGE SCALE GENOMIC DNA]</scope>
    <source>
        <strain evidence="2 3">DSM 27929</strain>
    </source>
</reference>
<proteinExistence type="predicted"/>
<evidence type="ECO:0000256" key="1">
    <source>
        <dbReference type="SAM" id="SignalP"/>
    </source>
</evidence>
<dbReference type="AlphaFoldDB" id="A0A2T0WMU1"/>
<evidence type="ECO:0000313" key="2">
    <source>
        <dbReference type="EMBL" id="PRY88016.1"/>
    </source>
</evidence>
<dbReference type="Pfam" id="PF11751">
    <property type="entry name" value="PorP_SprF"/>
    <property type="match status" value="1"/>
</dbReference>
<dbReference type="OrthoDB" id="835152at2"/>
<sequence length="286" mass="32844">MKKLLILSFFAIIPALSMAQYNMRPSAYFQDMLLYNPASLPEMGDDSQRLLLYSRTKFIPENEGIWEKSPTFYADYLSMNDTKNSYFTIGYMNDKYSFFSRNSLHGGYGRIIKLGENSNLTLGGRFTLHSDLINWSNYQLPNNETGRSFRLSPDIDVGAQFQLKAFKLGASVRNTIGISQEIDEEGIITTQRAFVVNTSYDFTINEKFVVAPYVLLYTELKTEIDAGLFLSFERKVNFSYLLRVNELRSILTLEGRLYRGLSIGAAYDQSPLLPSNNLDIFFRYFL</sequence>
<gene>
    <name evidence="2" type="ORF">CLW00_105137</name>
</gene>
<feature type="chain" id="PRO_5015598333" evidence="1">
    <location>
        <begin position="20"/>
        <end position="286"/>
    </location>
</feature>
<dbReference type="RefSeq" id="WP_106133509.1">
    <property type="nucleotide sequence ID" value="NZ_PVTR01000005.1"/>
</dbReference>
<keyword evidence="3" id="KW-1185">Reference proteome</keyword>